<accession>A0A081PD68</accession>
<evidence type="ECO:0000313" key="5">
    <source>
        <dbReference type="EMBL" id="KEQ28641.1"/>
    </source>
</evidence>
<evidence type="ECO:0000259" key="4">
    <source>
        <dbReference type="PROSITE" id="PS51118"/>
    </source>
</evidence>
<keyword evidence="1" id="KW-0805">Transcription regulation</keyword>
<dbReference type="AlphaFoldDB" id="A0A081PD68"/>
<evidence type="ECO:0000313" key="6">
    <source>
        <dbReference type="Proteomes" id="UP000028007"/>
    </source>
</evidence>
<dbReference type="RefSeq" id="WP_037443621.1">
    <property type="nucleotide sequence ID" value="NZ_JNFF01000110.1"/>
</dbReference>
<dbReference type="InterPro" id="IPR036390">
    <property type="entry name" value="WH_DNA-bd_sf"/>
</dbReference>
<dbReference type="PANTHER" id="PTHR33204:SF29">
    <property type="entry name" value="TRANSCRIPTIONAL REGULATOR"/>
    <property type="match status" value="1"/>
</dbReference>
<dbReference type="OrthoDB" id="769662at2"/>
<evidence type="ECO:0000256" key="1">
    <source>
        <dbReference type="ARBA" id="ARBA00023015"/>
    </source>
</evidence>
<dbReference type="PANTHER" id="PTHR33204">
    <property type="entry name" value="TRANSCRIPTIONAL REGULATOR, MARR FAMILY"/>
    <property type="match status" value="1"/>
</dbReference>
<gene>
    <name evidence="5" type="ORF">N180_04385</name>
</gene>
<dbReference type="InterPro" id="IPR002577">
    <property type="entry name" value="HTH_HxlR"/>
</dbReference>
<reference evidence="5 6" key="1">
    <citation type="journal article" date="1992" name="Int. J. Syst. Bacteriol.">
        <title>Sphingobacterium antarcticus sp. nov. a Psychrotrophic Bacterium from the Soils of Schirmacher Oasis, Antarctica.</title>
        <authorList>
            <person name="Shivaji S."/>
            <person name="Ray M.K."/>
            <person name="Rao N.S."/>
            <person name="Saiserr L."/>
            <person name="Jagannadham M.V."/>
            <person name="Kumar G.S."/>
            <person name="Reddy G."/>
            <person name="Bhargava P.M."/>
        </authorList>
    </citation>
    <scope>NUCLEOTIDE SEQUENCE [LARGE SCALE GENOMIC DNA]</scope>
    <source>
        <strain evidence="5 6">4BY</strain>
    </source>
</reference>
<feature type="domain" description="HTH hxlR-type" evidence="4">
    <location>
        <begin position="15"/>
        <end position="119"/>
    </location>
</feature>
<keyword evidence="3" id="KW-0804">Transcription</keyword>
<dbReference type="Pfam" id="PF01638">
    <property type="entry name" value="HxlR"/>
    <property type="match status" value="1"/>
</dbReference>
<organism evidence="5 6">
    <name type="scientific">Pedobacter antarcticus 4BY</name>
    <dbReference type="NCBI Taxonomy" id="1358423"/>
    <lineage>
        <taxon>Bacteria</taxon>
        <taxon>Pseudomonadati</taxon>
        <taxon>Bacteroidota</taxon>
        <taxon>Sphingobacteriia</taxon>
        <taxon>Sphingobacteriales</taxon>
        <taxon>Sphingobacteriaceae</taxon>
        <taxon>Pedobacter</taxon>
    </lineage>
</organism>
<evidence type="ECO:0000256" key="2">
    <source>
        <dbReference type="ARBA" id="ARBA00023125"/>
    </source>
</evidence>
<dbReference type="PROSITE" id="PS51118">
    <property type="entry name" value="HTH_HXLR"/>
    <property type="match status" value="1"/>
</dbReference>
<dbReference type="InterPro" id="IPR036388">
    <property type="entry name" value="WH-like_DNA-bd_sf"/>
</dbReference>
<protein>
    <recommendedName>
        <fullName evidence="4">HTH hxlR-type domain-containing protein</fullName>
    </recommendedName>
</protein>
<sequence>MESENDKNEFKSLACSQSLNAIEDALHVLGGKWKLRILVGIVSGYNRFNELHRALEGISARVLSNELKDLETNGVIVRKVEAGAKPVIVTYEPAEYAKTIIPIVNTLADWGKNHRNKLQNECRL</sequence>
<dbReference type="SUPFAM" id="SSF46785">
    <property type="entry name" value="Winged helix' DNA-binding domain"/>
    <property type="match status" value="1"/>
</dbReference>
<evidence type="ECO:0000256" key="3">
    <source>
        <dbReference type="ARBA" id="ARBA00023163"/>
    </source>
</evidence>
<dbReference type="eggNOG" id="COG1733">
    <property type="taxonomic scope" value="Bacteria"/>
</dbReference>
<dbReference type="EMBL" id="JNFF01000110">
    <property type="protein sequence ID" value="KEQ28641.1"/>
    <property type="molecule type" value="Genomic_DNA"/>
</dbReference>
<name>A0A081PD68_9SPHI</name>
<keyword evidence="2" id="KW-0238">DNA-binding</keyword>
<dbReference type="Proteomes" id="UP000028007">
    <property type="component" value="Unassembled WGS sequence"/>
</dbReference>
<proteinExistence type="predicted"/>
<keyword evidence="6" id="KW-1185">Reference proteome</keyword>
<dbReference type="Gene3D" id="1.10.10.10">
    <property type="entry name" value="Winged helix-like DNA-binding domain superfamily/Winged helix DNA-binding domain"/>
    <property type="match status" value="1"/>
</dbReference>
<dbReference type="GO" id="GO:0003677">
    <property type="term" value="F:DNA binding"/>
    <property type="evidence" value="ECO:0007669"/>
    <property type="project" value="UniProtKB-KW"/>
</dbReference>
<comment type="caution">
    <text evidence="5">The sequence shown here is derived from an EMBL/GenBank/DDBJ whole genome shotgun (WGS) entry which is preliminary data.</text>
</comment>